<gene>
    <name evidence="1" type="ORF">SAMN04490181_3570</name>
</gene>
<organism evidence="1 2">
    <name type="scientific">Pseudomonas brenneri</name>
    <dbReference type="NCBI Taxonomy" id="129817"/>
    <lineage>
        <taxon>Bacteria</taxon>
        <taxon>Pseudomonadati</taxon>
        <taxon>Pseudomonadota</taxon>
        <taxon>Gammaproteobacteria</taxon>
        <taxon>Pseudomonadales</taxon>
        <taxon>Pseudomonadaceae</taxon>
        <taxon>Pseudomonas</taxon>
    </lineage>
</organism>
<evidence type="ECO:0000313" key="2">
    <source>
        <dbReference type="Proteomes" id="UP000199620"/>
    </source>
</evidence>
<keyword evidence="2" id="KW-1185">Reference proteome</keyword>
<dbReference type="Proteomes" id="UP000199620">
    <property type="component" value="Chromosome I"/>
</dbReference>
<reference evidence="1 2" key="1">
    <citation type="submission" date="2016-10" db="EMBL/GenBank/DDBJ databases">
        <authorList>
            <person name="Varghese N."/>
            <person name="Submissions S."/>
        </authorList>
    </citation>
    <scope>NUCLEOTIDE SEQUENCE [LARGE SCALE GENOMIC DNA]</scope>
    <source>
        <strain evidence="1 2">BS2771</strain>
    </source>
</reference>
<evidence type="ECO:0000313" key="1">
    <source>
        <dbReference type="EMBL" id="SDV04517.1"/>
    </source>
</evidence>
<sequence length="48" mass="5139">MAWAIFKAWIYIGWTGLIAGKPGSHIGIHFNVGAGLARDEAISNTDNP</sequence>
<name>A0ABY0WFS8_9PSED</name>
<proteinExistence type="predicted"/>
<protein>
    <submittedName>
        <fullName evidence="1">Uncharacterized protein</fullName>
    </submittedName>
</protein>
<accession>A0ABY0WFS8</accession>
<dbReference type="EMBL" id="LT629800">
    <property type="protein sequence ID" value="SDV04517.1"/>
    <property type="molecule type" value="Genomic_DNA"/>
</dbReference>